<feature type="transmembrane region" description="Helical" evidence="11">
    <location>
        <begin position="108"/>
        <end position="137"/>
    </location>
</feature>
<dbReference type="KEGG" id="msq:BKP64_18015"/>
<evidence type="ECO:0000256" key="3">
    <source>
        <dbReference type="ARBA" id="ARBA00022449"/>
    </source>
</evidence>
<evidence type="ECO:0000256" key="1">
    <source>
        <dbReference type="ARBA" id="ARBA00004141"/>
    </source>
</evidence>
<gene>
    <name evidence="13" type="ORF">BKP64_18015</name>
</gene>
<dbReference type="RefSeq" id="WP_070973772.1">
    <property type="nucleotide sequence ID" value="NZ_CP017715.1"/>
</dbReference>
<proteinExistence type="inferred from homology"/>
<dbReference type="STRING" id="1874317.BKP64_18015"/>
<comment type="similarity">
    <text evidence="10">Belongs to the NhaD Na(+)/H(+) (TC 2.A.62) antiporter family.</text>
</comment>
<evidence type="ECO:0000256" key="11">
    <source>
        <dbReference type="SAM" id="Phobius"/>
    </source>
</evidence>
<keyword evidence="7" id="KW-0406">Ion transport</keyword>
<name>A0A1D9GSL8_9GAMM</name>
<keyword evidence="9" id="KW-0739">Sodium transport</keyword>
<dbReference type="PANTHER" id="PTHR43269:SF2">
    <property type="entry name" value="SODIUM_PROTON ANTIPORTER 1-RELATED"/>
    <property type="match status" value="1"/>
</dbReference>
<keyword evidence="14" id="KW-1185">Reference proteome</keyword>
<keyword evidence="8 11" id="KW-0472">Membrane</keyword>
<keyword evidence="5 11" id="KW-1133">Transmembrane helix</keyword>
<dbReference type="Proteomes" id="UP000177445">
    <property type="component" value="Chromosome"/>
</dbReference>
<feature type="transmembrane region" description="Helical" evidence="11">
    <location>
        <begin position="390"/>
        <end position="411"/>
    </location>
</feature>
<evidence type="ECO:0000256" key="4">
    <source>
        <dbReference type="ARBA" id="ARBA00022692"/>
    </source>
</evidence>
<dbReference type="AlphaFoldDB" id="A0A1D9GSL8"/>
<dbReference type="EMBL" id="CP017715">
    <property type="protein sequence ID" value="AOY90370.1"/>
    <property type="molecule type" value="Genomic_DNA"/>
</dbReference>
<evidence type="ECO:0000256" key="8">
    <source>
        <dbReference type="ARBA" id="ARBA00023136"/>
    </source>
</evidence>
<evidence type="ECO:0000256" key="2">
    <source>
        <dbReference type="ARBA" id="ARBA00022448"/>
    </source>
</evidence>
<feature type="transmembrane region" description="Helical" evidence="11">
    <location>
        <begin position="31"/>
        <end position="47"/>
    </location>
</feature>
<evidence type="ECO:0000256" key="9">
    <source>
        <dbReference type="ARBA" id="ARBA00023201"/>
    </source>
</evidence>
<feature type="transmembrane region" description="Helical" evidence="11">
    <location>
        <begin position="355"/>
        <end position="378"/>
    </location>
</feature>
<dbReference type="OrthoDB" id="9772058at2"/>
<evidence type="ECO:0000313" key="14">
    <source>
        <dbReference type="Proteomes" id="UP000177445"/>
    </source>
</evidence>
<organism evidence="13 14">
    <name type="scientific">Marinobacter salinus</name>
    <dbReference type="NCBI Taxonomy" id="1874317"/>
    <lineage>
        <taxon>Bacteria</taxon>
        <taxon>Pseudomonadati</taxon>
        <taxon>Pseudomonadota</taxon>
        <taxon>Gammaproteobacteria</taxon>
        <taxon>Pseudomonadales</taxon>
        <taxon>Marinobacteraceae</taxon>
        <taxon>Marinobacter</taxon>
    </lineage>
</organism>
<sequence>MSSLEAVLITLAVLALLGVIFEEVTHVNKAKVTLFFGTLSWILLFLASGSEEETASISKGLSESIAEIAGLWLFLVAAMTFVAYLNKKGMIENLIYLIMPKQVNERKLLFLTGLFCFIFSSLADNITATLVSCSLILSLDLELKKRLQFITLVVFAVNSGGVSLITGDVTTLMIFLADKVEILTLLTLAVPASLTVFVLAIFLSRGLTGTVTLHSTKTEIRPVDAVISGLFLLTILCTIASNALFSVPPVLTFLFGLSIMFLVSRFMSDDNDLDPILEYIRVIEFETLLFFLGILLLVGMLKEIHALDSFVAIYDVMPPLYANYLMGIFSAVIDNVPLTAALLKAGIEMSPGEWMGLTYAVGVGGSLLIIGSAAGIVAMSKIEGLTFGRYMRYLAHLLAAYTLGYAGVYMLGRFIN</sequence>
<evidence type="ECO:0000256" key="7">
    <source>
        <dbReference type="ARBA" id="ARBA00023065"/>
    </source>
</evidence>
<reference evidence="13 14" key="1">
    <citation type="submission" date="2016-10" db="EMBL/GenBank/DDBJ databases">
        <title>Marinobacter salinus sp. nov., a moderately halophilic bacterium isolated from a tidal flat environment.</title>
        <authorList>
            <person name="Park S.-J."/>
        </authorList>
    </citation>
    <scope>NUCLEOTIDE SEQUENCE [LARGE SCALE GENOMIC DNA]</scope>
    <source>
        <strain evidence="13 14">Hb8</strain>
    </source>
</reference>
<feature type="transmembrane region" description="Helical" evidence="11">
    <location>
        <begin position="250"/>
        <end position="267"/>
    </location>
</feature>
<accession>A0A1D9GSL8</accession>
<evidence type="ECO:0000256" key="6">
    <source>
        <dbReference type="ARBA" id="ARBA00023053"/>
    </source>
</evidence>
<keyword evidence="6" id="KW-0915">Sodium</keyword>
<feature type="transmembrane region" description="Helical" evidence="11">
    <location>
        <begin position="321"/>
        <end position="343"/>
    </location>
</feature>
<feature type="transmembrane region" description="Helical" evidence="11">
    <location>
        <begin position="182"/>
        <end position="204"/>
    </location>
</feature>
<dbReference type="GO" id="GO:0016020">
    <property type="term" value="C:membrane"/>
    <property type="evidence" value="ECO:0007669"/>
    <property type="project" value="UniProtKB-SubCell"/>
</dbReference>
<keyword evidence="3" id="KW-0050">Antiport</keyword>
<protein>
    <submittedName>
        <fullName evidence="13">Sodium:proton antiporter</fullName>
    </submittedName>
</protein>
<evidence type="ECO:0000259" key="12">
    <source>
        <dbReference type="Pfam" id="PF03600"/>
    </source>
</evidence>
<evidence type="ECO:0000256" key="5">
    <source>
        <dbReference type="ARBA" id="ARBA00022989"/>
    </source>
</evidence>
<keyword evidence="4 11" id="KW-0812">Transmembrane</keyword>
<dbReference type="GO" id="GO:0006814">
    <property type="term" value="P:sodium ion transport"/>
    <property type="evidence" value="ECO:0007669"/>
    <property type="project" value="UniProtKB-KW"/>
</dbReference>
<dbReference type="NCBIfam" id="NF038006">
    <property type="entry name" value="NhaD_1"/>
    <property type="match status" value="1"/>
</dbReference>
<keyword evidence="2" id="KW-0813">Transport</keyword>
<dbReference type="InterPro" id="IPR045016">
    <property type="entry name" value="NhaD-like"/>
</dbReference>
<comment type="subcellular location">
    <subcellularLocation>
        <location evidence="1">Membrane</location>
        <topology evidence="1">Multi-pass membrane protein</topology>
    </subcellularLocation>
</comment>
<dbReference type="Pfam" id="PF03600">
    <property type="entry name" value="CitMHS"/>
    <property type="match status" value="1"/>
</dbReference>
<feature type="transmembrane region" description="Helical" evidence="11">
    <location>
        <begin position="279"/>
        <end position="301"/>
    </location>
</feature>
<evidence type="ECO:0000313" key="13">
    <source>
        <dbReference type="EMBL" id="AOY90370.1"/>
    </source>
</evidence>
<evidence type="ECO:0000256" key="10">
    <source>
        <dbReference type="ARBA" id="ARBA00025753"/>
    </source>
</evidence>
<dbReference type="GO" id="GO:0015297">
    <property type="term" value="F:antiporter activity"/>
    <property type="evidence" value="ECO:0007669"/>
    <property type="project" value="UniProtKB-KW"/>
</dbReference>
<feature type="domain" description="Citrate transporter-like" evidence="12">
    <location>
        <begin position="19"/>
        <end position="361"/>
    </location>
</feature>
<feature type="transmembrane region" description="Helical" evidence="11">
    <location>
        <begin position="225"/>
        <end position="244"/>
    </location>
</feature>
<feature type="transmembrane region" description="Helical" evidence="11">
    <location>
        <begin position="68"/>
        <end position="85"/>
    </location>
</feature>
<dbReference type="InterPro" id="IPR004680">
    <property type="entry name" value="Cit_transptr-like_dom"/>
</dbReference>
<dbReference type="PANTHER" id="PTHR43269">
    <property type="entry name" value="SODIUM/PROTON ANTIPORTER 1-RELATED"/>
    <property type="match status" value="1"/>
</dbReference>